<evidence type="ECO:0000313" key="2">
    <source>
        <dbReference type="Proteomes" id="UP000054481"/>
    </source>
</evidence>
<evidence type="ECO:0000313" key="1">
    <source>
        <dbReference type="EMBL" id="KJZ70588.1"/>
    </source>
</evidence>
<dbReference type="Proteomes" id="UP000054481">
    <property type="component" value="Unassembled WGS sequence"/>
</dbReference>
<name>A0A0F7ZS18_9HYPO</name>
<sequence>MNSGRTATRLTVFRKRYERSFTAKTVQGCYDAKSRAKNSRQALRGVVVARAVLGDQVLHKSDTQVQSKWKEESRKNKFWNRLAKEFGCAILQILSHRLTNENARNLRNKDADAFISNVKSKWPSLKEDTKHLSNMLSHFAETGSLPDERLCLERVSDEKVFNKSRAQQSDGR</sequence>
<keyword evidence="2" id="KW-1185">Reference proteome</keyword>
<dbReference type="AlphaFoldDB" id="A0A0F7ZS18"/>
<reference evidence="1 2" key="1">
    <citation type="journal article" date="2014" name="Genome Biol. Evol.">
        <title>Comparative genomics and transcriptomics analyses reveal divergent lifestyle features of nematode endoparasitic fungus Hirsutella minnesotensis.</title>
        <authorList>
            <person name="Lai Y."/>
            <person name="Liu K."/>
            <person name="Zhang X."/>
            <person name="Zhang X."/>
            <person name="Li K."/>
            <person name="Wang N."/>
            <person name="Shu C."/>
            <person name="Wu Y."/>
            <person name="Wang C."/>
            <person name="Bushley K.E."/>
            <person name="Xiang M."/>
            <person name="Liu X."/>
        </authorList>
    </citation>
    <scope>NUCLEOTIDE SEQUENCE [LARGE SCALE GENOMIC DNA]</scope>
    <source>
        <strain evidence="1 2">3608</strain>
    </source>
</reference>
<accession>A0A0F7ZS18</accession>
<organism evidence="1 2">
    <name type="scientific">Hirsutella minnesotensis 3608</name>
    <dbReference type="NCBI Taxonomy" id="1043627"/>
    <lineage>
        <taxon>Eukaryota</taxon>
        <taxon>Fungi</taxon>
        <taxon>Dikarya</taxon>
        <taxon>Ascomycota</taxon>
        <taxon>Pezizomycotina</taxon>
        <taxon>Sordariomycetes</taxon>
        <taxon>Hypocreomycetidae</taxon>
        <taxon>Hypocreales</taxon>
        <taxon>Ophiocordycipitaceae</taxon>
        <taxon>Hirsutella</taxon>
    </lineage>
</organism>
<dbReference type="OrthoDB" id="10472696at2759"/>
<gene>
    <name evidence="1" type="ORF">HIM_10017</name>
</gene>
<protein>
    <submittedName>
        <fullName evidence="1">Uncharacterized protein</fullName>
    </submittedName>
</protein>
<proteinExistence type="predicted"/>
<dbReference type="EMBL" id="KQ030617">
    <property type="protein sequence ID" value="KJZ70588.1"/>
    <property type="molecule type" value="Genomic_DNA"/>
</dbReference>